<evidence type="ECO:0000313" key="10">
    <source>
        <dbReference type="EMBL" id="CAB3739242.1"/>
    </source>
</evidence>
<dbReference type="PROSITE" id="PS50850">
    <property type="entry name" value="MFS"/>
    <property type="match status" value="1"/>
</dbReference>
<proteinExistence type="predicted"/>
<dbReference type="InterPro" id="IPR020846">
    <property type="entry name" value="MFS_dom"/>
</dbReference>
<gene>
    <name evidence="10" type="ORF">LMG27174_06539</name>
</gene>
<dbReference type="GO" id="GO:0015293">
    <property type="term" value="F:symporter activity"/>
    <property type="evidence" value="ECO:0007669"/>
    <property type="project" value="UniProtKB-KW"/>
</dbReference>
<sequence>MAIVIAAALGFALNHWLDTATIAAWEWRVPFFVGCMIVPFIFILRRNLEETQEFKQRQHRPSMKEVFTTLVQNWNAVIAGVLLVAMTTTSFYLITVYAPTFGKTVLHLSTADSLLVTLCVGISNFI</sequence>
<keyword evidence="2" id="KW-0813">Transport</keyword>
<evidence type="ECO:0000256" key="3">
    <source>
        <dbReference type="ARBA" id="ARBA00022475"/>
    </source>
</evidence>
<organism evidence="10 11">
    <name type="scientific">Paraburkholderia rhynchosiae</name>
    <dbReference type="NCBI Taxonomy" id="487049"/>
    <lineage>
        <taxon>Bacteria</taxon>
        <taxon>Pseudomonadati</taxon>
        <taxon>Pseudomonadota</taxon>
        <taxon>Betaproteobacteria</taxon>
        <taxon>Burkholderiales</taxon>
        <taxon>Burkholderiaceae</taxon>
        <taxon>Paraburkholderia</taxon>
    </lineage>
</organism>
<evidence type="ECO:0000256" key="2">
    <source>
        <dbReference type="ARBA" id="ARBA00022448"/>
    </source>
</evidence>
<dbReference type="InterPro" id="IPR051084">
    <property type="entry name" value="H+-coupled_symporters"/>
</dbReference>
<feature type="domain" description="Major facilitator superfamily (MFS) profile" evidence="9">
    <location>
        <begin position="1"/>
        <end position="126"/>
    </location>
</feature>
<evidence type="ECO:0000256" key="8">
    <source>
        <dbReference type="SAM" id="Phobius"/>
    </source>
</evidence>
<keyword evidence="3" id="KW-1003">Cell membrane</keyword>
<dbReference type="GO" id="GO:0005886">
    <property type="term" value="C:plasma membrane"/>
    <property type="evidence" value="ECO:0007669"/>
    <property type="project" value="UniProtKB-SubCell"/>
</dbReference>
<evidence type="ECO:0000256" key="5">
    <source>
        <dbReference type="ARBA" id="ARBA00022847"/>
    </source>
</evidence>
<dbReference type="Gene3D" id="1.20.1250.20">
    <property type="entry name" value="MFS general substrate transporter like domains"/>
    <property type="match status" value="1"/>
</dbReference>
<keyword evidence="4 8" id="KW-0812">Transmembrane</keyword>
<reference evidence="10 11" key="1">
    <citation type="submission" date="2020-04" db="EMBL/GenBank/DDBJ databases">
        <authorList>
            <person name="De Canck E."/>
        </authorList>
    </citation>
    <scope>NUCLEOTIDE SEQUENCE [LARGE SCALE GENOMIC DNA]</scope>
    <source>
        <strain evidence="10 11">LMG 27174</strain>
    </source>
</reference>
<dbReference type="PANTHER" id="PTHR43528:SF6">
    <property type="entry name" value="CITRATE-PROTON SYMPORTER"/>
    <property type="match status" value="1"/>
</dbReference>
<protein>
    <recommendedName>
        <fullName evidence="9">Major facilitator superfamily (MFS) profile domain-containing protein</fullName>
    </recommendedName>
</protein>
<feature type="transmembrane region" description="Helical" evidence="8">
    <location>
        <begin position="29"/>
        <end position="48"/>
    </location>
</feature>
<accession>A0A6J5CMP8</accession>
<name>A0A6J5CMP8_9BURK</name>
<keyword evidence="5" id="KW-0769">Symport</keyword>
<keyword evidence="6 8" id="KW-1133">Transmembrane helix</keyword>
<evidence type="ECO:0000259" key="9">
    <source>
        <dbReference type="PROSITE" id="PS50850"/>
    </source>
</evidence>
<dbReference type="PANTHER" id="PTHR43528">
    <property type="entry name" value="ALPHA-KETOGLUTARATE PERMEASE"/>
    <property type="match status" value="1"/>
</dbReference>
<dbReference type="Proteomes" id="UP000494205">
    <property type="component" value="Unassembled WGS sequence"/>
</dbReference>
<evidence type="ECO:0000256" key="6">
    <source>
        <dbReference type="ARBA" id="ARBA00022989"/>
    </source>
</evidence>
<evidence type="ECO:0000256" key="1">
    <source>
        <dbReference type="ARBA" id="ARBA00004651"/>
    </source>
</evidence>
<evidence type="ECO:0000256" key="7">
    <source>
        <dbReference type="ARBA" id="ARBA00023136"/>
    </source>
</evidence>
<feature type="transmembrane region" description="Helical" evidence="8">
    <location>
        <begin position="69"/>
        <end position="94"/>
    </location>
</feature>
<dbReference type="InterPro" id="IPR036259">
    <property type="entry name" value="MFS_trans_sf"/>
</dbReference>
<keyword evidence="7 8" id="KW-0472">Membrane</keyword>
<comment type="subcellular location">
    <subcellularLocation>
        <location evidence="1">Cell membrane</location>
        <topology evidence="1">Multi-pass membrane protein</topology>
    </subcellularLocation>
</comment>
<dbReference type="AlphaFoldDB" id="A0A6J5CMP8"/>
<evidence type="ECO:0000313" key="11">
    <source>
        <dbReference type="Proteomes" id="UP000494205"/>
    </source>
</evidence>
<dbReference type="EMBL" id="CADIJZ010000040">
    <property type="protein sequence ID" value="CAB3739242.1"/>
    <property type="molecule type" value="Genomic_DNA"/>
</dbReference>
<evidence type="ECO:0000256" key="4">
    <source>
        <dbReference type="ARBA" id="ARBA00022692"/>
    </source>
</evidence>
<dbReference type="SUPFAM" id="SSF103473">
    <property type="entry name" value="MFS general substrate transporter"/>
    <property type="match status" value="1"/>
</dbReference>